<dbReference type="EMBL" id="DVNM01000035">
    <property type="protein sequence ID" value="HIU69583.1"/>
    <property type="molecule type" value="Genomic_DNA"/>
</dbReference>
<evidence type="ECO:0000259" key="6">
    <source>
        <dbReference type="Pfam" id="PF02838"/>
    </source>
</evidence>
<protein>
    <submittedName>
        <fullName evidence="7">Family 20 glycosylhydrolase</fullName>
    </submittedName>
</protein>
<feature type="active site" description="Proton donor" evidence="4">
    <location>
        <position position="398"/>
    </location>
</feature>
<dbReference type="GO" id="GO:0005975">
    <property type="term" value="P:carbohydrate metabolic process"/>
    <property type="evidence" value="ECO:0007669"/>
    <property type="project" value="InterPro"/>
</dbReference>
<dbReference type="InterPro" id="IPR052764">
    <property type="entry name" value="GH20_Enzymes"/>
</dbReference>
<evidence type="ECO:0000256" key="2">
    <source>
        <dbReference type="ARBA" id="ARBA00022801"/>
    </source>
</evidence>
<reference evidence="7" key="1">
    <citation type="submission" date="2020-10" db="EMBL/GenBank/DDBJ databases">
        <authorList>
            <person name="Gilroy R."/>
        </authorList>
    </citation>
    <scope>NUCLEOTIDE SEQUENCE</scope>
    <source>
        <strain evidence="7">CHK176-6737</strain>
    </source>
</reference>
<name>A0A9D1MVK7_9FIRM</name>
<evidence type="ECO:0000256" key="3">
    <source>
        <dbReference type="ARBA" id="ARBA00023295"/>
    </source>
</evidence>
<sequence>MQRIKRQSNPARIRLHIAAGRVNTTWSNKYDVHFLGADFGQIVDDDLVVHRPLTDCTVQLSFCAVHRQNGKKTETDLPLFVAGKYGPAKGGKPAVVPEPAQWYAGSGAPACLNDLQAIACTEDTKPAAEEFAQELEEILGKKLPVVQKEEQTKNAVSFLLDKTLAHLGYEGYTARCENGAIQLCAGEAQGLIWAGKTALQLLAQGAFPCGEMEDYPRYPVRGFMLDAGRRPCSMKTLRKIVKYMAWFKMNDFQVHLNDNYIWLEDYAENGDDSTLQAYSAFRLESSLRGENGESPTAADYSYSKADFRAFIAWAKTKGVRIVPEIDVPAHALALAEAFPQHMVRNRTSPLMNKRPLTDHLDISRPETIDFIKRLFDDYTGGDDPVFAPDTVIHIGADEFLSDYGAYRRFVNEIIPYIRKTNPVRMWGGLTWIKDEPATPIRQEAIQNVQMNLWSSDWADGREMYEMGFDLINTIDDHLYMVPDGSRKRGGYKDYLNKKRIFRQFAPNRVRIKTKNGGRYTDLPAGEKRVLGACFAIWNDNIDRRASGLTESDLFARFADAAALLAEKTWGSCTKRRFRAAERAAMAAGAPLLKPAHIDFTLNTAQCECAGNAKPGETLQLDGGCAYAATGLACAPPAAELTIDMLLHEAGKNQILLETDAPYSAYDIRLTENGKLGFTREGYLYEFDYAPPVGKRVQLCICTKPQQTVLQVGQLRKNAAGKFIWNDTVRCTGIQNATFSIPCARIGSAENAVHAEIYALTLRS</sequence>
<dbReference type="InterPro" id="IPR025705">
    <property type="entry name" value="Beta_hexosaminidase_sua/sub"/>
</dbReference>
<gene>
    <name evidence="7" type="ORF">IAD23_06465</name>
</gene>
<keyword evidence="3" id="KW-0326">Glycosidase</keyword>
<evidence type="ECO:0000256" key="4">
    <source>
        <dbReference type="PIRSR" id="PIRSR625705-1"/>
    </source>
</evidence>
<dbReference type="PRINTS" id="PR00738">
    <property type="entry name" value="GLHYDRLASE20"/>
</dbReference>
<keyword evidence="2" id="KW-0378">Hydrolase</keyword>
<accession>A0A9D1MVK7</accession>
<reference evidence="7" key="2">
    <citation type="journal article" date="2021" name="PeerJ">
        <title>Extensive microbial diversity within the chicken gut microbiome revealed by metagenomics and culture.</title>
        <authorList>
            <person name="Gilroy R."/>
            <person name="Ravi A."/>
            <person name="Getino M."/>
            <person name="Pursley I."/>
            <person name="Horton D.L."/>
            <person name="Alikhan N.F."/>
            <person name="Baker D."/>
            <person name="Gharbi K."/>
            <person name="Hall N."/>
            <person name="Watson M."/>
            <person name="Adriaenssens E.M."/>
            <person name="Foster-Nyarko E."/>
            <person name="Jarju S."/>
            <person name="Secka A."/>
            <person name="Antonio M."/>
            <person name="Oren A."/>
            <person name="Chaudhuri R.R."/>
            <person name="La Ragione R."/>
            <person name="Hildebrand F."/>
            <person name="Pallen M.J."/>
        </authorList>
    </citation>
    <scope>NUCLEOTIDE SEQUENCE</scope>
    <source>
        <strain evidence="7">CHK176-6737</strain>
    </source>
</reference>
<dbReference type="CDD" id="cd06564">
    <property type="entry name" value="GH20_DspB_LnbB-like"/>
    <property type="match status" value="1"/>
</dbReference>
<dbReference type="Pfam" id="PF00728">
    <property type="entry name" value="Glyco_hydro_20"/>
    <property type="match status" value="1"/>
</dbReference>
<dbReference type="InterPro" id="IPR017853">
    <property type="entry name" value="GH"/>
</dbReference>
<dbReference type="InterPro" id="IPR015883">
    <property type="entry name" value="Glyco_hydro_20_cat"/>
</dbReference>
<dbReference type="PANTHER" id="PTHR43678">
    <property type="entry name" value="PUTATIVE (AFU_ORTHOLOGUE AFUA_2G00640)-RELATED"/>
    <property type="match status" value="1"/>
</dbReference>
<evidence type="ECO:0000256" key="1">
    <source>
        <dbReference type="ARBA" id="ARBA00006285"/>
    </source>
</evidence>
<feature type="domain" description="Beta-hexosaminidase bacterial type N-terminal" evidence="6">
    <location>
        <begin position="92"/>
        <end position="215"/>
    </location>
</feature>
<evidence type="ECO:0000313" key="7">
    <source>
        <dbReference type="EMBL" id="HIU69583.1"/>
    </source>
</evidence>
<feature type="domain" description="Glycoside hydrolase family 20 catalytic" evidence="5">
    <location>
        <begin position="218"/>
        <end position="399"/>
    </location>
</feature>
<dbReference type="InterPro" id="IPR029018">
    <property type="entry name" value="Hex-like_dom2"/>
</dbReference>
<dbReference type="PANTHER" id="PTHR43678:SF1">
    <property type="entry name" value="BETA-N-ACETYLHEXOSAMINIDASE"/>
    <property type="match status" value="1"/>
</dbReference>
<comment type="caution">
    <text evidence="7">The sequence shown here is derived from an EMBL/GenBank/DDBJ whole genome shotgun (WGS) entry which is preliminary data.</text>
</comment>
<dbReference type="SUPFAM" id="SSF51445">
    <property type="entry name" value="(Trans)glycosidases"/>
    <property type="match status" value="1"/>
</dbReference>
<dbReference type="Pfam" id="PF02838">
    <property type="entry name" value="Glyco_hydro_20b"/>
    <property type="match status" value="1"/>
</dbReference>
<comment type="similarity">
    <text evidence="1">Belongs to the glycosyl hydrolase 20 family.</text>
</comment>
<evidence type="ECO:0000313" key="8">
    <source>
        <dbReference type="Proteomes" id="UP000824125"/>
    </source>
</evidence>
<dbReference type="Gene3D" id="3.20.20.80">
    <property type="entry name" value="Glycosidases"/>
    <property type="match status" value="1"/>
</dbReference>
<dbReference type="SUPFAM" id="SSF55545">
    <property type="entry name" value="beta-N-acetylhexosaminidase-like domain"/>
    <property type="match status" value="1"/>
</dbReference>
<dbReference type="AlphaFoldDB" id="A0A9D1MVK7"/>
<organism evidence="7 8">
    <name type="scientific">Candidatus Scybalenecus merdavium</name>
    <dbReference type="NCBI Taxonomy" id="2840939"/>
    <lineage>
        <taxon>Bacteria</taxon>
        <taxon>Bacillati</taxon>
        <taxon>Bacillota</taxon>
        <taxon>Clostridia</taxon>
        <taxon>Eubacteriales</taxon>
        <taxon>Oscillospiraceae</taxon>
        <taxon>Oscillospiraceae incertae sedis</taxon>
        <taxon>Candidatus Scybalenecus</taxon>
    </lineage>
</organism>
<dbReference type="GO" id="GO:0004563">
    <property type="term" value="F:beta-N-acetylhexosaminidase activity"/>
    <property type="evidence" value="ECO:0007669"/>
    <property type="project" value="InterPro"/>
</dbReference>
<evidence type="ECO:0000259" key="5">
    <source>
        <dbReference type="Pfam" id="PF00728"/>
    </source>
</evidence>
<proteinExistence type="inferred from homology"/>
<dbReference type="Gene3D" id="3.30.379.10">
    <property type="entry name" value="Chitobiase/beta-hexosaminidase domain 2-like"/>
    <property type="match status" value="1"/>
</dbReference>
<dbReference type="Proteomes" id="UP000824125">
    <property type="component" value="Unassembled WGS sequence"/>
</dbReference>
<dbReference type="InterPro" id="IPR015882">
    <property type="entry name" value="HEX_bac_N"/>
</dbReference>